<sequence>VNNAGTNIRRPTVDYTAEEFSTIMATNFDSAYHLCQLADPLSKASGVGSIVFISSVAGLVSVGPVSIYAASKAALNQITKNLACECARDNIRTSCVTRWYIKTSLVDPHPPYQSII</sequence>
<dbReference type="PANTHER" id="PTHR42898:SF6">
    <property type="entry name" value="NADP-DEPENDENT MANNITOL DEHYDROGENASE"/>
    <property type="match status" value="1"/>
</dbReference>
<keyword evidence="5" id="KW-1185">Reference proteome</keyword>
<keyword evidence="1" id="KW-0521">NADP</keyword>
<keyword evidence="3" id="KW-0472">Membrane</keyword>
<dbReference type="Proteomes" id="UP001370490">
    <property type="component" value="Unassembled WGS sequence"/>
</dbReference>
<dbReference type="InterPro" id="IPR002347">
    <property type="entry name" value="SDR_fam"/>
</dbReference>
<evidence type="ECO:0000256" key="1">
    <source>
        <dbReference type="ARBA" id="ARBA00022857"/>
    </source>
</evidence>
<proteinExistence type="predicted"/>
<keyword evidence="3" id="KW-1133">Transmembrane helix</keyword>
<organism evidence="4 5">
    <name type="scientific">Dillenia turbinata</name>
    <dbReference type="NCBI Taxonomy" id="194707"/>
    <lineage>
        <taxon>Eukaryota</taxon>
        <taxon>Viridiplantae</taxon>
        <taxon>Streptophyta</taxon>
        <taxon>Embryophyta</taxon>
        <taxon>Tracheophyta</taxon>
        <taxon>Spermatophyta</taxon>
        <taxon>Magnoliopsida</taxon>
        <taxon>eudicotyledons</taxon>
        <taxon>Gunneridae</taxon>
        <taxon>Pentapetalae</taxon>
        <taxon>Dilleniales</taxon>
        <taxon>Dilleniaceae</taxon>
        <taxon>Dillenia</taxon>
    </lineage>
</organism>
<dbReference type="PANTHER" id="PTHR42898">
    <property type="entry name" value="TROPINONE REDUCTASE"/>
    <property type="match status" value="1"/>
</dbReference>
<accession>A0AAN8Z970</accession>
<dbReference type="InterPro" id="IPR045000">
    <property type="entry name" value="TR"/>
</dbReference>
<dbReference type="PROSITE" id="PS00061">
    <property type="entry name" value="ADH_SHORT"/>
    <property type="match status" value="1"/>
</dbReference>
<name>A0AAN8Z970_9MAGN</name>
<keyword evidence="2" id="KW-0560">Oxidoreductase</keyword>
<dbReference type="Gene3D" id="3.40.50.720">
    <property type="entry name" value="NAD(P)-binding Rossmann-like Domain"/>
    <property type="match status" value="1"/>
</dbReference>
<dbReference type="SUPFAM" id="SSF51735">
    <property type="entry name" value="NAD(P)-binding Rossmann-fold domains"/>
    <property type="match status" value="1"/>
</dbReference>
<dbReference type="InterPro" id="IPR036291">
    <property type="entry name" value="NAD(P)-bd_dom_sf"/>
</dbReference>
<dbReference type="PRINTS" id="PR00081">
    <property type="entry name" value="GDHRDH"/>
</dbReference>
<dbReference type="PRINTS" id="PR00080">
    <property type="entry name" value="SDRFAMILY"/>
</dbReference>
<gene>
    <name evidence="4" type="ORF">RJ641_005592</name>
</gene>
<feature type="non-terminal residue" evidence="4">
    <location>
        <position position="1"/>
    </location>
</feature>
<dbReference type="GO" id="GO:0016491">
    <property type="term" value="F:oxidoreductase activity"/>
    <property type="evidence" value="ECO:0007669"/>
    <property type="project" value="UniProtKB-KW"/>
</dbReference>
<reference evidence="4 5" key="1">
    <citation type="submission" date="2023-12" db="EMBL/GenBank/DDBJ databases">
        <title>A high-quality genome assembly for Dillenia turbinata (Dilleniales).</title>
        <authorList>
            <person name="Chanderbali A."/>
        </authorList>
    </citation>
    <scope>NUCLEOTIDE SEQUENCE [LARGE SCALE GENOMIC DNA]</scope>
    <source>
        <strain evidence="4">LSX21</strain>
        <tissue evidence="4">Leaf</tissue>
    </source>
</reference>
<evidence type="ECO:0000256" key="2">
    <source>
        <dbReference type="ARBA" id="ARBA00023002"/>
    </source>
</evidence>
<keyword evidence="3" id="KW-0812">Transmembrane</keyword>
<dbReference type="EMBL" id="JBAMMX010000013">
    <property type="protein sequence ID" value="KAK6929387.1"/>
    <property type="molecule type" value="Genomic_DNA"/>
</dbReference>
<feature type="transmembrane region" description="Helical" evidence="3">
    <location>
        <begin position="47"/>
        <end position="70"/>
    </location>
</feature>
<dbReference type="InterPro" id="IPR020904">
    <property type="entry name" value="Sc_DH/Rdtase_CS"/>
</dbReference>
<evidence type="ECO:0000313" key="5">
    <source>
        <dbReference type="Proteomes" id="UP001370490"/>
    </source>
</evidence>
<evidence type="ECO:0000313" key="4">
    <source>
        <dbReference type="EMBL" id="KAK6929387.1"/>
    </source>
</evidence>
<evidence type="ECO:0000256" key="3">
    <source>
        <dbReference type="SAM" id="Phobius"/>
    </source>
</evidence>
<dbReference type="Pfam" id="PF00106">
    <property type="entry name" value="adh_short"/>
    <property type="match status" value="1"/>
</dbReference>
<protein>
    <submittedName>
        <fullName evidence="4">Short-chain dehydrogenase/reductase SDR</fullName>
    </submittedName>
</protein>
<dbReference type="AlphaFoldDB" id="A0AAN8Z970"/>
<comment type="caution">
    <text evidence="4">The sequence shown here is derived from an EMBL/GenBank/DDBJ whole genome shotgun (WGS) entry which is preliminary data.</text>
</comment>